<organism evidence="2 3">
    <name type="scientific">Macrococcus equipercicus</name>
    <dbReference type="NCBI Taxonomy" id="69967"/>
    <lineage>
        <taxon>Bacteria</taxon>
        <taxon>Bacillati</taxon>
        <taxon>Bacillota</taxon>
        <taxon>Bacilli</taxon>
        <taxon>Bacillales</taxon>
        <taxon>Staphylococcaceae</taxon>
        <taxon>Macrococcus</taxon>
    </lineage>
</organism>
<evidence type="ECO:0000256" key="1">
    <source>
        <dbReference type="SAM" id="Phobius"/>
    </source>
</evidence>
<keyword evidence="1" id="KW-0812">Transmembrane</keyword>
<feature type="transmembrane region" description="Helical" evidence="1">
    <location>
        <begin position="166"/>
        <end position="185"/>
    </location>
</feature>
<feature type="transmembrane region" description="Helical" evidence="1">
    <location>
        <begin position="91"/>
        <end position="109"/>
    </location>
</feature>
<dbReference type="Pfam" id="PF13630">
    <property type="entry name" value="SdpI"/>
    <property type="match status" value="1"/>
</dbReference>
<dbReference type="InterPro" id="IPR025962">
    <property type="entry name" value="SdpI/YhfL"/>
</dbReference>
<dbReference type="EMBL" id="SCWC02000002">
    <property type="protein sequence ID" value="KAA1039937.1"/>
    <property type="molecule type" value="Genomic_DNA"/>
</dbReference>
<feature type="transmembrane region" description="Helical" evidence="1">
    <location>
        <begin position="51"/>
        <end position="70"/>
    </location>
</feature>
<proteinExistence type="predicted"/>
<name>A0ABQ6R9E6_9STAP</name>
<evidence type="ECO:0000313" key="2">
    <source>
        <dbReference type="EMBL" id="KAA1039937.1"/>
    </source>
</evidence>
<protein>
    <recommendedName>
        <fullName evidence="4">SdpI family protein</fullName>
    </recommendedName>
</protein>
<evidence type="ECO:0008006" key="4">
    <source>
        <dbReference type="Google" id="ProtNLM"/>
    </source>
</evidence>
<accession>A0ABQ6R9E6</accession>
<dbReference type="PANTHER" id="PTHR37810">
    <property type="entry name" value="IMMUNITY PROTEIN SDPI"/>
    <property type="match status" value="1"/>
</dbReference>
<sequence>MSKTLFKRTKLSLIIILCSIIFWIYMIPSLPDSIPMQVEDDGVVIWTTNKYIASLFTVLTMVLIYAIMLYKPKVKSMDIDRKDAYERVYSFIVNTVIFLVFIAIVVVVLNAMGHTLEPNRFVLLVGGFLFVVIGNYFQKIPFNSPIGIKAPWTVNNKTIWRKTHQAASTINLVIGFVLLLAGIFNPALSKYLLFIAISGFIVPFLYSIYLNKKLKY</sequence>
<feature type="transmembrane region" description="Helical" evidence="1">
    <location>
        <begin position="121"/>
        <end position="137"/>
    </location>
</feature>
<feature type="transmembrane region" description="Helical" evidence="1">
    <location>
        <begin position="191"/>
        <end position="210"/>
    </location>
</feature>
<keyword evidence="3" id="KW-1185">Reference proteome</keyword>
<keyword evidence="1" id="KW-0472">Membrane</keyword>
<gene>
    <name evidence="2" type="ORF">ERX35_002815</name>
</gene>
<dbReference type="RefSeq" id="WP_149458405.1">
    <property type="nucleotide sequence ID" value="NZ_SCWC02000002.1"/>
</dbReference>
<comment type="caution">
    <text evidence="2">The sequence shown here is derived from an EMBL/GenBank/DDBJ whole genome shotgun (WGS) entry which is preliminary data.</text>
</comment>
<evidence type="ECO:0000313" key="3">
    <source>
        <dbReference type="Proteomes" id="UP000295735"/>
    </source>
</evidence>
<feature type="transmembrane region" description="Helical" evidence="1">
    <location>
        <begin position="12"/>
        <end position="31"/>
    </location>
</feature>
<dbReference type="Proteomes" id="UP000295735">
    <property type="component" value="Unassembled WGS sequence"/>
</dbReference>
<dbReference type="InterPro" id="IPR026272">
    <property type="entry name" value="SdpI"/>
</dbReference>
<keyword evidence="1" id="KW-1133">Transmembrane helix</keyword>
<dbReference type="PANTHER" id="PTHR37810:SF5">
    <property type="entry name" value="IMMUNITY PROTEIN SDPI"/>
    <property type="match status" value="1"/>
</dbReference>
<reference evidence="2 3" key="1">
    <citation type="submission" date="2019-09" db="EMBL/GenBank/DDBJ databases">
        <authorList>
            <person name="Mazhar S."/>
            <person name="Altermann E."/>
            <person name="Hill C."/>
            <person name="Mcauliffe O."/>
        </authorList>
    </citation>
    <scope>NUCLEOTIDE SEQUENCE [LARGE SCALE GENOMIC DNA]</scope>
    <source>
        <strain evidence="2 3">ATCC 51831</strain>
    </source>
</reference>
<dbReference type="PIRSF" id="PIRSF038959">
    <property type="entry name" value="SdpI"/>
    <property type="match status" value="1"/>
</dbReference>